<dbReference type="VEuPathDB" id="CryptoDB:Cvel_12839"/>
<sequence>MRETLREARTLPFINSANDLLAVLKQVEEVLLDASSVPLKTLLRFRSIDRDANLKDLIRRARDAQKELGNELVSVFLALSQEQLLAIRRIEDPRVKERSCKMLTVGLSMAEAARVNESWSLLEMMVQTQGSVDLHFALRFADSTDCQRTIEAFGDAMKTSAKSLESLHRPGRMGGSFGGGSSEPHWSHSWLWKKFCKVMVRTPTDPSVLLEGGIFRCLTSWARASCALEYTWDRLESLVIQELSRALCDPPNSESTIPLEWTRAVLQSAERVAEWMAVLARDEMEYSGCSRGAEDRVFVGSRPFERFGNAQEVLRGLFSALFRCSGVSLPPLLKELRELYCRLRREFTWIFPEHRDTGDFRITPKNYHVYQNMTLLCSAASMACDALNRSLSQPVSRTDIPDPSAFVSAWGGAFLAAHTAFHSSRGEKPTQDEQVLFFVHVLPHINRQIWGGGASAWDKLKRLFTEEREADDLLDICRACQAARSEEELEPLFRFLKERRGGKAGDDRYTAGERAGEGADSTPSGKSSVTISDKELAWMLRMKSDSMRWLPDDLESIRETLFSSCKQGRFPESLLAVVELWWRFLSFRALSDGDLRMKELAVILHAFCCRLTGPIENDHLVLSLTYRLTEVLQSSSDHCFAPFAIFFSSLPRQAFVSGQWPEGLHHPGHPPFLSPVFPPLSPPETCCAVADLQSRLHTMVTVPHHLLRSSWMTLRLFQMFQVPTVHVIRPPNDNSKVEEASTQLPSRSETVTETGGLSETVREGDGKVNGEGKEQQKLHDGENGDETLKSGGERDAFTHGNAQVLSEGNVKKIGYEESLSEVVVSLLQTHVEQLCSAGEMRLLPFPLPIPPGALLYWGIGPRERGMQKLATDAVIDLLCGGLSPADLSSSNPFGQNCAKSGQIFFTVDPYVACSYIDKEFECGALVAIDGDVANAIVQNGNFRLEKEGKLALQIALMDPVPLEGVTGLVLPCAYKEDLAALFRCSDVKAAMNIPLTCFQGLSAEQRLLMWKSLRKQVRPKAVSGERNEGGDGEGQRRSSTFFEARIAFVDPAGIRQRVGENLLACSLVSEVVSKMSMCAKPYSKESLLSESVAHLVNSLFMGEVLWDYTCPSLMLGEKTRSVRKLLAYLVETQNRIHTGMEGQQPDLAVSDRQFVQRLFGARTSDRKFAVSLPVALPLLPVLIRLLDIVPYTKERSQIAEFESDFSDMAFLGVWPGEDFARKRKAEEAVARHHKGGLNEGAAERALEQVVKATERFTAVSLDREPTTFVGAWRELLAASPDGGLPPSSVWAVSWRLLWAEGAADSPCALEKLTPLRDELMESERAWRESEGASVEGGTKGSSLKGVSRMQPLESARDSAGRLVQILWDLRTYGGW</sequence>
<feature type="compositionally biased region" description="Polar residues" evidence="1">
    <location>
        <begin position="740"/>
        <end position="757"/>
    </location>
</feature>
<gene>
    <name evidence="2" type="ORF">Cvel_12839</name>
</gene>
<feature type="region of interest" description="Disordered" evidence="1">
    <location>
        <begin position="1323"/>
        <end position="1350"/>
    </location>
</feature>
<evidence type="ECO:0000313" key="2">
    <source>
        <dbReference type="EMBL" id="CEM54513.1"/>
    </source>
</evidence>
<evidence type="ECO:0000256" key="1">
    <source>
        <dbReference type="SAM" id="MobiDB-lite"/>
    </source>
</evidence>
<feature type="compositionally biased region" description="Basic and acidic residues" evidence="1">
    <location>
        <begin position="760"/>
        <end position="797"/>
    </location>
</feature>
<protein>
    <submittedName>
        <fullName evidence="2">Uncharacterized protein</fullName>
    </submittedName>
</protein>
<name>A0A0G4IBP9_9ALVE</name>
<feature type="region of interest" description="Disordered" evidence="1">
    <location>
        <begin position="502"/>
        <end position="528"/>
    </location>
</feature>
<organism evidence="2">
    <name type="scientific">Chromera velia CCMP2878</name>
    <dbReference type="NCBI Taxonomy" id="1169474"/>
    <lineage>
        <taxon>Eukaryota</taxon>
        <taxon>Sar</taxon>
        <taxon>Alveolata</taxon>
        <taxon>Colpodellida</taxon>
        <taxon>Chromeraceae</taxon>
        <taxon>Chromera</taxon>
    </lineage>
</organism>
<accession>A0A0G4IBP9</accession>
<proteinExistence type="predicted"/>
<dbReference type="EMBL" id="CDMZ01005794">
    <property type="protein sequence ID" value="CEM54513.1"/>
    <property type="molecule type" value="Genomic_DNA"/>
</dbReference>
<reference evidence="2" key="1">
    <citation type="submission" date="2014-11" db="EMBL/GenBank/DDBJ databases">
        <authorList>
            <person name="Otto D Thomas"/>
            <person name="Naeem Raeece"/>
        </authorList>
    </citation>
    <scope>NUCLEOTIDE SEQUENCE</scope>
</reference>
<feature type="compositionally biased region" description="Basic and acidic residues" evidence="1">
    <location>
        <begin position="502"/>
        <end position="517"/>
    </location>
</feature>
<feature type="region of interest" description="Disordered" evidence="1">
    <location>
        <begin position="729"/>
        <end position="801"/>
    </location>
</feature>